<sequence>MFKKILIANRGEIACRVIKTARKMGIKTVAVYSDADADALHVEMADEAVHVGAPPAAESYLIIDRIVKACLDTGAEAVHPGYGFLSEKANFCAALEAHGIKFIGPNVRAIGAMGDKIESKKLAAAAGVNTVPGYLGVIKDTDEAVKIAQEIGYPVMIKASAGGGGKGMRIAWNEAETREGFQSATNEARSSFADDRVFIEKFVTSPRHIEIQVLGDKHGNVVYVNERECSIQRRNQKVIEEAPSPFLDEATRKAMGEQSVALAKEVDYDSAGTVEFIVDGERNFYFLEMNTRLQVEHPVTELITGIDLVEQMIRVAYGETLAIKQEDIGINGWAIESRVYAEDPTRGFLPSIGRLTHYDPPAEGPDGNGVIVRNDTGVFAGAEISMFYDPMIAKLCTHAPTREQAIDAQRAALDAFYIRGISHNISFVSAVLGHERFRSGRLTTGFIAEEFPDGFSGGTVDALALDNLTAAAIALHRRTQEREIRISGQLTNHGRKLQTEYVVQVGDDKRSVSVENAEGGYDVTFGGRLLAVRTDWVPGSKLLRGSVNGKPVIVQVEKKGEGFRLFHSGAEVVVSVRTPRAAQLAALMPVKLPPDTSKFLLCPMPGLIVSINVSEGEEVKAGQTLAVVEAMKMENVLKAERDGKVAKVKGKKGDSFAVDQVILEFE</sequence>
<evidence type="ECO:0000256" key="1">
    <source>
        <dbReference type="ARBA" id="ARBA00001953"/>
    </source>
</evidence>
<evidence type="ECO:0000256" key="7">
    <source>
        <dbReference type="ARBA" id="ARBA00022840"/>
    </source>
</evidence>
<dbReference type="InterPro" id="IPR001882">
    <property type="entry name" value="Biotin_BS"/>
</dbReference>
<feature type="domain" description="Biotin carboxylation" evidence="18">
    <location>
        <begin position="1"/>
        <end position="452"/>
    </location>
</feature>
<evidence type="ECO:0000256" key="14">
    <source>
        <dbReference type="ARBA" id="ARBA00049495"/>
    </source>
</evidence>
<dbReference type="InterPro" id="IPR000089">
    <property type="entry name" value="Biotin_lipoyl"/>
</dbReference>
<dbReference type="PROSITE" id="PS50968">
    <property type="entry name" value="BIOTINYL_LIPOYL"/>
    <property type="match status" value="1"/>
</dbReference>
<dbReference type="Pfam" id="PF02786">
    <property type="entry name" value="CPSase_L_D2"/>
    <property type="match status" value="1"/>
</dbReference>
<dbReference type="GO" id="GO:0016042">
    <property type="term" value="P:lipid catabolic process"/>
    <property type="evidence" value="ECO:0007669"/>
    <property type="project" value="UniProtKB-KW"/>
</dbReference>
<dbReference type="Pfam" id="PF00364">
    <property type="entry name" value="Biotin_lipoyl"/>
    <property type="match status" value="1"/>
</dbReference>
<evidence type="ECO:0000259" key="17">
    <source>
        <dbReference type="PROSITE" id="PS50975"/>
    </source>
</evidence>
<dbReference type="PROSITE" id="PS00867">
    <property type="entry name" value="CPSASE_2"/>
    <property type="match status" value="1"/>
</dbReference>
<keyword evidence="20" id="KW-1185">Reference proteome</keyword>
<keyword evidence="9" id="KW-0809">Transit peptide</keyword>
<dbReference type="FunFam" id="3.30.1490.20:FF:000003">
    <property type="entry name" value="acetyl-CoA carboxylase isoform X1"/>
    <property type="match status" value="1"/>
</dbReference>
<evidence type="ECO:0000313" key="19">
    <source>
        <dbReference type="EMBL" id="PWR18013.1"/>
    </source>
</evidence>
<dbReference type="Gene3D" id="3.30.470.20">
    <property type="entry name" value="ATP-grasp fold, B domain"/>
    <property type="match status" value="1"/>
</dbReference>
<accession>A0A317DYE3</accession>
<evidence type="ECO:0000256" key="9">
    <source>
        <dbReference type="ARBA" id="ARBA00022946"/>
    </source>
</evidence>
<dbReference type="PROSITE" id="PS00866">
    <property type="entry name" value="CPSASE_1"/>
    <property type="match status" value="1"/>
</dbReference>
<keyword evidence="5" id="KW-0479">Metal-binding</keyword>
<evidence type="ECO:0000256" key="8">
    <source>
        <dbReference type="ARBA" id="ARBA00022842"/>
    </source>
</evidence>
<dbReference type="EC" id="6.4.1.3" evidence="3"/>
<keyword evidence="10" id="KW-0442">Lipid degradation</keyword>
<dbReference type="PROSITE" id="PS50975">
    <property type="entry name" value="ATP_GRASP"/>
    <property type="match status" value="1"/>
</dbReference>
<dbReference type="SUPFAM" id="SSF52440">
    <property type="entry name" value="PreATP-grasp domain"/>
    <property type="match status" value="1"/>
</dbReference>
<dbReference type="Pfam" id="PF00289">
    <property type="entry name" value="Biotin_carb_N"/>
    <property type="match status" value="1"/>
</dbReference>
<dbReference type="InterPro" id="IPR011053">
    <property type="entry name" value="Single_hybrid_motif"/>
</dbReference>
<keyword evidence="12" id="KW-0464">Manganese</keyword>
<dbReference type="GO" id="GO:0005524">
    <property type="term" value="F:ATP binding"/>
    <property type="evidence" value="ECO:0007669"/>
    <property type="project" value="UniProtKB-UniRule"/>
</dbReference>
<comment type="catalytic activity">
    <reaction evidence="14">
        <text>propanoyl-CoA + hydrogencarbonate + ATP = (S)-methylmalonyl-CoA + ADP + phosphate + H(+)</text>
        <dbReference type="Rhea" id="RHEA:23720"/>
        <dbReference type="ChEBI" id="CHEBI:15378"/>
        <dbReference type="ChEBI" id="CHEBI:17544"/>
        <dbReference type="ChEBI" id="CHEBI:30616"/>
        <dbReference type="ChEBI" id="CHEBI:43474"/>
        <dbReference type="ChEBI" id="CHEBI:57327"/>
        <dbReference type="ChEBI" id="CHEBI:57392"/>
        <dbReference type="ChEBI" id="CHEBI:456216"/>
        <dbReference type="EC" id="6.4.1.3"/>
    </reaction>
    <physiologicalReaction direction="left-to-right" evidence="14">
        <dbReference type="Rhea" id="RHEA:23721"/>
    </physiologicalReaction>
</comment>
<dbReference type="FunFam" id="3.40.50.20:FF:000010">
    <property type="entry name" value="Propionyl-CoA carboxylase subunit alpha"/>
    <property type="match status" value="1"/>
</dbReference>
<evidence type="ECO:0000256" key="13">
    <source>
        <dbReference type="ARBA" id="ARBA00023267"/>
    </source>
</evidence>
<dbReference type="SMART" id="SM00878">
    <property type="entry name" value="Biotin_carb_C"/>
    <property type="match status" value="1"/>
</dbReference>
<dbReference type="InterPro" id="IPR005479">
    <property type="entry name" value="CPAse_ATP-bd"/>
</dbReference>
<dbReference type="EMBL" id="QGLF01000007">
    <property type="protein sequence ID" value="PWR18013.1"/>
    <property type="molecule type" value="Genomic_DNA"/>
</dbReference>
<dbReference type="Pfam" id="PF18140">
    <property type="entry name" value="PCC_BT"/>
    <property type="match status" value="1"/>
</dbReference>
<evidence type="ECO:0000256" key="10">
    <source>
        <dbReference type="ARBA" id="ARBA00022963"/>
    </source>
</evidence>
<keyword evidence="6 15" id="KW-0547">Nucleotide-binding</keyword>
<evidence type="ECO:0000259" key="18">
    <source>
        <dbReference type="PROSITE" id="PS50979"/>
    </source>
</evidence>
<dbReference type="PANTHER" id="PTHR18866">
    <property type="entry name" value="CARBOXYLASE:PYRUVATE/ACETYL-COA/PROPIONYL-COA CARBOXYLASE"/>
    <property type="match status" value="1"/>
</dbReference>
<evidence type="ECO:0000313" key="20">
    <source>
        <dbReference type="Proteomes" id="UP000246077"/>
    </source>
</evidence>
<evidence type="ECO:0000256" key="6">
    <source>
        <dbReference type="ARBA" id="ARBA00022741"/>
    </source>
</evidence>
<evidence type="ECO:0000256" key="15">
    <source>
        <dbReference type="PROSITE-ProRule" id="PRU00409"/>
    </source>
</evidence>
<dbReference type="InterPro" id="IPR011054">
    <property type="entry name" value="Rudment_hybrid_motif"/>
</dbReference>
<dbReference type="UniPathway" id="UPA00945">
    <property type="reaction ID" value="UER00908"/>
</dbReference>
<dbReference type="Proteomes" id="UP000246077">
    <property type="component" value="Unassembled WGS sequence"/>
</dbReference>
<dbReference type="Pfam" id="PF02785">
    <property type="entry name" value="Biotin_carb_C"/>
    <property type="match status" value="1"/>
</dbReference>
<dbReference type="InterPro" id="IPR016185">
    <property type="entry name" value="PreATP-grasp_dom_sf"/>
</dbReference>
<name>A0A317DYE3_9PROT</name>
<dbReference type="RefSeq" id="WP_109923147.1">
    <property type="nucleotide sequence ID" value="NZ_QGLF01000007.1"/>
</dbReference>
<dbReference type="FunFam" id="3.30.470.20:FF:000028">
    <property type="entry name" value="Methylcrotonoyl-CoA carboxylase subunit alpha, mitochondrial"/>
    <property type="match status" value="1"/>
</dbReference>
<dbReference type="Gene3D" id="3.30.700.30">
    <property type="match status" value="1"/>
</dbReference>
<dbReference type="PANTHER" id="PTHR18866:SF33">
    <property type="entry name" value="METHYLCROTONOYL-COA CARBOXYLASE SUBUNIT ALPHA, MITOCHONDRIAL-RELATED"/>
    <property type="match status" value="1"/>
</dbReference>
<dbReference type="SUPFAM" id="SSF51246">
    <property type="entry name" value="Rudiment single hybrid motif"/>
    <property type="match status" value="1"/>
</dbReference>
<evidence type="ECO:0000259" key="16">
    <source>
        <dbReference type="PROSITE" id="PS50968"/>
    </source>
</evidence>
<reference evidence="20" key="1">
    <citation type="submission" date="2018-05" db="EMBL/GenBank/DDBJ databases">
        <title>Zavarzinia sp. HR-AS.</title>
        <authorList>
            <person name="Lee Y."/>
            <person name="Jeon C.O."/>
        </authorList>
    </citation>
    <scope>NUCLEOTIDE SEQUENCE [LARGE SCALE GENOMIC DNA]</scope>
    <source>
        <strain evidence="20">DSM 1231</strain>
    </source>
</reference>
<dbReference type="SUPFAM" id="SSF51230">
    <property type="entry name" value="Single hybrid motif"/>
    <property type="match status" value="1"/>
</dbReference>
<dbReference type="CDD" id="cd06850">
    <property type="entry name" value="biotinyl_domain"/>
    <property type="match status" value="1"/>
</dbReference>
<keyword evidence="7 15" id="KW-0067">ATP-binding</keyword>
<evidence type="ECO:0000256" key="5">
    <source>
        <dbReference type="ARBA" id="ARBA00022723"/>
    </source>
</evidence>
<dbReference type="InterPro" id="IPR011764">
    <property type="entry name" value="Biotin_carboxylation_dom"/>
</dbReference>
<feature type="domain" description="ATP-grasp" evidence="17">
    <location>
        <begin position="120"/>
        <end position="317"/>
    </location>
</feature>
<evidence type="ECO:0000256" key="2">
    <source>
        <dbReference type="ARBA" id="ARBA00005060"/>
    </source>
</evidence>
<dbReference type="PROSITE" id="PS50979">
    <property type="entry name" value="BC"/>
    <property type="match status" value="1"/>
</dbReference>
<dbReference type="InterPro" id="IPR050856">
    <property type="entry name" value="Biotin_carboxylase_complex"/>
</dbReference>
<dbReference type="AlphaFoldDB" id="A0A317DYE3"/>
<dbReference type="GO" id="GO:0004658">
    <property type="term" value="F:propionyl-CoA carboxylase activity"/>
    <property type="evidence" value="ECO:0007669"/>
    <property type="project" value="UniProtKB-EC"/>
</dbReference>
<dbReference type="InterPro" id="IPR011761">
    <property type="entry name" value="ATP-grasp"/>
</dbReference>
<protein>
    <recommendedName>
        <fullName evidence="3">propionyl-CoA carboxylase</fullName>
        <ecNumber evidence="3">6.4.1.3</ecNumber>
    </recommendedName>
</protein>
<dbReference type="SUPFAM" id="SSF56059">
    <property type="entry name" value="Glutathione synthetase ATP-binding domain-like"/>
    <property type="match status" value="1"/>
</dbReference>
<evidence type="ECO:0000256" key="4">
    <source>
        <dbReference type="ARBA" id="ARBA00022598"/>
    </source>
</evidence>
<organism evidence="19 20">
    <name type="scientific">Zavarzinia compransoris</name>
    <dbReference type="NCBI Taxonomy" id="1264899"/>
    <lineage>
        <taxon>Bacteria</taxon>
        <taxon>Pseudomonadati</taxon>
        <taxon>Pseudomonadota</taxon>
        <taxon>Alphaproteobacteria</taxon>
        <taxon>Rhodospirillales</taxon>
        <taxon>Zavarziniaceae</taxon>
        <taxon>Zavarzinia</taxon>
    </lineage>
</organism>
<comment type="pathway">
    <text evidence="2">Metabolic intermediate metabolism; propanoyl-CoA degradation; succinyl-CoA from propanoyl-CoA: step 1/3.</text>
</comment>
<evidence type="ECO:0000256" key="3">
    <source>
        <dbReference type="ARBA" id="ARBA00013050"/>
    </source>
</evidence>
<dbReference type="InterPro" id="IPR005481">
    <property type="entry name" value="BC-like_N"/>
</dbReference>
<evidence type="ECO:0000256" key="12">
    <source>
        <dbReference type="ARBA" id="ARBA00023211"/>
    </source>
</evidence>
<feature type="domain" description="Lipoyl-binding" evidence="16">
    <location>
        <begin position="587"/>
        <end position="666"/>
    </location>
</feature>
<keyword evidence="11" id="KW-0443">Lipid metabolism</keyword>
<keyword evidence="4" id="KW-0436">Ligase</keyword>
<evidence type="ECO:0000256" key="11">
    <source>
        <dbReference type="ARBA" id="ARBA00023098"/>
    </source>
</evidence>
<dbReference type="OrthoDB" id="9763189at2"/>
<keyword evidence="8" id="KW-0460">Magnesium</keyword>
<comment type="cofactor">
    <cofactor evidence="1">
        <name>biotin</name>
        <dbReference type="ChEBI" id="CHEBI:57586"/>
    </cofactor>
</comment>
<dbReference type="Gene3D" id="2.40.50.100">
    <property type="match status" value="1"/>
</dbReference>
<proteinExistence type="predicted"/>
<dbReference type="GO" id="GO:0046872">
    <property type="term" value="F:metal ion binding"/>
    <property type="evidence" value="ECO:0007669"/>
    <property type="project" value="UniProtKB-KW"/>
</dbReference>
<dbReference type="PROSITE" id="PS00188">
    <property type="entry name" value="BIOTIN"/>
    <property type="match status" value="1"/>
</dbReference>
<dbReference type="InterPro" id="IPR005482">
    <property type="entry name" value="Biotin_COase_C"/>
</dbReference>
<gene>
    <name evidence="19" type="ORF">DKG75_20965</name>
</gene>
<comment type="caution">
    <text evidence="19">The sequence shown here is derived from an EMBL/GenBank/DDBJ whole genome shotgun (WGS) entry which is preliminary data.</text>
</comment>
<dbReference type="InterPro" id="IPR041265">
    <property type="entry name" value="PCC_BT"/>
</dbReference>
<dbReference type="NCBIfam" id="NF006367">
    <property type="entry name" value="PRK08591.1"/>
    <property type="match status" value="1"/>
</dbReference>
<keyword evidence="13" id="KW-0092">Biotin</keyword>
<dbReference type="FunFam" id="2.40.50.100:FF:000003">
    <property type="entry name" value="Acetyl-CoA carboxylase biotin carboxyl carrier protein"/>
    <property type="match status" value="1"/>
</dbReference>